<reference evidence="2 3" key="1">
    <citation type="submission" date="2016-11" db="EMBL/GenBank/DDBJ databases">
        <authorList>
            <person name="Jaros S."/>
            <person name="Januszkiewicz K."/>
            <person name="Wedrychowicz H."/>
        </authorList>
    </citation>
    <scope>NUCLEOTIDE SEQUENCE [LARGE SCALE GENOMIC DNA]</scope>
    <source>
        <strain evidence="2 3">DSM 24574</strain>
    </source>
</reference>
<accession>A0A1M5LKL2</accession>
<evidence type="ECO:0000313" key="2">
    <source>
        <dbReference type="EMBL" id="SHG65440.1"/>
    </source>
</evidence>
<dbReference type="EMBL" id="FQWQ01000001">
    <property type="protein sequence ID" value="SHG65440.1"/>
    <property type="molecule type" value="Genomic_DNA"/>
</dbReference>
<dbReference type="AlphaFoldDB" id="A0A1M5LKL2"/>
<proteinExistence type="predicted"/>
<sequence>MLKMMKYVFLMLMASGCCHIVKAGAPAVDTVMLPEAATGARVFRAKDSLHVKKVKITEYKKKVDHASVVYPEYDKQCAGWRLTEKQLEKILVKSYTITEHEVRFFFTTVPCHYEGVAIVNDGQSMRFEVNAGSYSVFYEDLTAYYLGYFGAGVDFVEPPGIAVDVP</sequence>
<evidence type="ECO:0000256" key="1">
    <source>
        <dbReference type="SAM" id="SignalP"/>
    </source>
</evidence>
<gene>
    <name evidence="2" type="ORF">SAMN04488109_1262</name>
</gene>
<feature type="signal peptide" evidence="1">
    <location>
        <begin position="1"/>
        <end position="23"/>
    </location>
</feature>
<dbReference type="Proteomes" id="UP000184212">
    <property type="component" value="Unassembled WGS sequence"/>
</dbReference>
<name>A0A1M5LKL2_9BACT</name>
<evidence type="ECO:0000313" key="3">
    <source>
        <dbReference type="Proteomes" id="UP000184212"/>
    </source>
</evidence>
<keyword evidence="3" id="KW-1185">Reference proteome</keyword>
<dbReference type="RefSeq" id="WP_073132029.1">
    <property type="nucleotide sequence ID" value="NZ_FQWQ01000001.1"/>
</dbReference>
<dbReference type="OrthoDB" id="9825637at2"/>
<evidence type="ECO:0008006" key="4">
    <source>
        <dbReference type="Google" id="ProtNLM"/>
    </source>
</evidence>
<protein>
    <recommendedName>
        <fullName evidence="4">Lipoprotein</fullName>
    </recommendedName>
</protein>
<organism evidence="2 3">
    <name type="scientific">Chryseolinea serpens</name>
    <dbReference type="NCBI Taxonomy" id="947013"/>
    <lineage>
        <taxon>Bacteria</taxon>
        <taxon>Pseudomonadati</taxon>
        <taxon>Bacteroidota</taxon>
        <taxon>Cytophagia</taxon>
        <taxon>Cytophagales</taxon>
        <taxon>Fulvivirgaceae</taxon>
        <taxon>Chryseolinea</taxon>
    </lineage>
</organism>
<dbReference type="PROSITE" id="PS51257">
    <property type="entry name" value="PROKAR_LIPOPROTEIN"/>
    <property type="match status" value="1"/>
</dbReference>
<keyword evidence="1" id="KW-0732">Signal</keyword>
<feature type="chain" id="PRO_5012319075" description="Lipoprotein" evidence="1">
    <location>
        <begin position="24"/>
        <end position="166"/>
    </location>
</feature>